<dbReference type="Proteomes" id="UP000054248">
    <property type="component" value="Unassembled WGS sequence"/>
</dbReference>
<evidence type="ECO:0000259" key="1">
    <source>
        <dbReference type="Pfam" id="PF12697"/>
    </source>
</evidence>
<dbReference type="InterPro" id="IPR050228">
    <property type="entry name" value="Carboxylesterase_BioH"/>
</dbReference>
<dbReference type="InterPro" id="IPR000073">
    <property type="entry name" value="AB_hydrolase_1"/>
</dbReference>
<dbReference type="PANTHER" id="PTHR43194">
    <property type="entry name" value="HYDROLASE ALPHA/BETA FOLD FAMILY"/>
    <property type="match status" value="1"/>
</dbReference>
<organism evidence="2 3">
    <name type="scientific">Tulasnella calospora MUT 4182</name>
    <dbReference type="NCBI Taxonomy" id="1051891"/>
    <lineage>
        <taxon>Eukaryota</taxon>
        <taxon>Fungi</taxon>
        <taxon>Dikarya</taxon>
        <taxon>Basidiomycota</taxon>
        <taxon>Agaricomycotina</taxon>
        <taxon>Agaricomycetes</taxon>
        <taxon>Cantharellales</taxon>
        <taxon>Tulasnellaceae</taxon>
        <taxon>Tulasnella</taxon>
    </lineage>
</organism>
<keyword evidence="3" id="KW-1185">Reference proteome</keyword>
<accession>A0A0C3L089</accession>
<reference evidence="3" key="2">
    <citation type="submission" date="2015-01" db="EMBL/GenBank/DDBJ databases">
        <title>Evolutionary Origins and Diversification of the Mycorrhizal Mutualists.</title>
        <authorList>
            <consortium name="DOE Joint Genome Institute"/>
            <consortium name="Mycorrhizal Genomics Consortium"/>
            <person name="Kohler A."/>
            <person name="Kuo A."/>
            <person name="Nagy L.G."/>
            <person name="Floudas D."/>
            <person name="Copeland A."/>
            <person name="Barry K.W."/>
            <person name="Cichocki N."/>
            <person name="Veneault-Fourrey C."/>
            <person name="LaButti K."/>
            <person name="Lindquist E.A."/>
            <person name="Lipzen A."/>
            <person name="Lundell T."/>
            <person name="Morin E."/>
            <person name="Murat C."/>
            <person name="Riley R."/>
            <person name="Ohm R."/>
            <person name="Sun H."/>
            <person name="Tunlid A."/>
            <person name="Henrissat B."/>
            <person name="Grigoriev I.V."/>
            <person name="Hibbett D.S."/>
            <person name="Martin F."/>
        </authorList>
    </citation>
    <scope>NUCLEOTIDE SEQUENCE [LARGE SCALE GENOMIC DNA]</scope>
    <source>
        <strain evidence="3">MUT 4182</strain>
    </source>
</reference>
<dbReference type="EMBL" id="KN823014">
    <property type="protein sequence ID" value="KIO27083.1"/>
    <property type="molecule type" value="Genomic_DNA"/>
</dbReference>
<dbReference type="OrthoDB" id="94039at2759"/>
<proteinExistence type="predicted"/>
<gene>
    <name evidence="2" type="ORF">M407DRAFT_23625</name>
</gene>
<dbReference type="PANTHER" id="PTHR43194:SF2">
    <property type="entry name" value="PEROXISOMAL MEMBRANE PROTEIN LPX1"/>
    <property type="match status" value="1"/>
</dbReference>
<dbReference type="HOGENOM" id="CLU_032490_0_0_1"/>
<protein>
    <recommendedName>
        <fullName evidence="1">AB hydrolase-1 domain-containing protein</fullName>
    </recommendedName>
</protein>
<dbReference type="SUPFAM" id="SSF53474">
    <property type="entry name" value="alpha/beta-Hydrolases"/>
    <property type="match status" value="1"/>
</dbReference>
<dbReference type="AlphaFoldDB" id="A0A0C3L089"/>
<name>A0A0C3L089_9AGAM</name>
<reference evidence="2 3" key="1">
    <citation type="submission" date="2014-04" db="EMBL/GenBank/DDBJ databases">
        <authorList>
            <consortium name="DOE Joint Genome Institute"/>
            <person name="Kuo A."/>
            <person name="Girlanda M."/>
            <person name="Perotto S."/>
            <person name="Kohler A."/>
            <person name="Nagy L.G."/>
            <person name="Floudas D."/>
            <person name="Copeland A."/>
            <person name="Barry K.W."/>
            <person name="Cichocki N."/>
            <person name="Veneault-Fourrey C."/>
            <person name="LaButti K."/>
            <person name="Lindquist E.A."/>
            <person name="Lipzen A."/>
            <person name="Lundell T."/>
            <person name="Morin E."/>
            <person name="Murat C."/>
            <person name="Sun H."/>
            <person name="Tunlid A."/>
            <person name="Henrissat B."/>
            <person name="Grigoriev I.V."/>
            <person name="Hibbett D.S."/>
            <person name="Martin F."/>
            <person name="Nordberg H.P."/>
            <person name="Cantor M.N."/>
            <person name="Hua S.X."/>
        </authorList>
    </citation>
    <scope>NUCLEOTIDE SEQUENCE [LARGE SCALE GENOMIC DNA]</scope>
    <source>
        <strain evidence="2 3">MUT 4182</strain>
    </source>
</reference>
<dbReference type="STRING" id="1051891.A0A0C3L089"/>
<dbReference type="Pfam" id="PF12697">
    <property type="entry name" value="Abhydrolase_6"/>
    <property type="match status" value="1"/>
</dbReference>
<evidence type="ECO:0000313" key="2">
    <source>
        <dbReference type="EMBL" id="KIO27083.1"/>
    </source>
</evidence>
<evidence type="ECO:0000313" key="3">
    <source>
        <dbReference type="Proteomes" id="UP000054248"/>
    </source>
</evidence>
<dbReference type="Gene3D" id="3.40.50.1820">
    <property type="entry name" value="alpha/beta hydrolase"/>
    <property type="match status" value="1"/>
</dbReference>
<feature type="domain" description="AB hydrolase-1" evidence="1">
    <location>
        <begin position="44"/>
        <end position="334"/>
    </location>
</feature>
<dbReference type="InterPro" id="IPR029058">
    <property type="entry name" value="AB_hydrolase_fold"/>
</dbReference>
<sequence>MAQLQVTSHVLEPTSKYPFAVTAKCYSPPPGSQPEGDKEAVTFILTHASGMHKECWEPVLGLIFEHQAANPRFVPRIREAWSIDSPNHGEAAVLNEKILDDTWTEVFPWDDYGRAVGQFLQAGTTRGARIDFTERKLWALGHSMGAVSMVWMQQSDEIKLRFERIIIADPMLSALGYDLRPSTAYFFPATYQRRDVWPSRQAALKDFKSSRGYKSWDERMIELFVQYALRDHPASLYKVAPWNGVTLACGRFHEAACYRGGSDLVQTLVPQLAKISRQVPVSVIFGAIEDSVPRSAKEALANPSISGVQFASVHWIQNAGHLVVQNSPAGTAQAVVDAIASKRPEEGTRSKL</sequence>